<protein>
    <submittedName>
        <fullName evidence="1">Uncharacterized protein</fullName>
    </submittedName>
</protein>
<accession>V9Z6Q2</accession>
<evidence type="ECO:0000313" key="1">
    <source>
        <dbReference type="EMBL" id="AHE40212.1"/>
    </source>
</evidence>
<dbReference type="EMBL" id="KF602051">
    <property type="protein sequence ID" value="AHE40212.1"/>
    <property type="molecule type" value="Genomic_DNA"/>
</dbReference>
<proteinExistence type="predicted"/>
<sequence>MTDPLPLRHEEEAQRAGELVEAWSLLRMFVAREPALAGALATIDTTDLSGPLDGPAIELALGEARADLDRTAALAELERRRRAAGVAPDARCAVCGHNSTAQALRMESGRLPCPAGGCGCRDLVLAVGG</sequence>
<name>V9Z6Q2_9ACTN</name>
<dbReference type="AlphaFoldDB" id="V9Z6Q2"/>
<geneLocation type="plasmid" evidence="1">
    <name>pFRL6</name>
</geneLocation>
<organism evidence="1">
    <name type="scientific">Streptomyces sp. F12</name>
    <dbReference type="NCBI Taxonomy" id="1436084"/>
    <lineage>
        <taxon>Bacteria</taxon>
        <taxon>Bacillati</taxon>
        <taxon>Actinomycetota</taxon>
        <taxon>Actinomycetes</taxon>
        <taxon>Kitasatosporales</taxon>
        <taxon>Streptomycetaceae</taxon>
        <taxon>Streptomyces</taxon>
    </lineage>
</organism>
<reference evidence="1" key="1">
    <citation type="submission" date="2013-09" db="EMBL/GenBank/DDBJ databases">
        <title>Complete nucleotide sequence of Streptomyces linear plasmid pFRL6.</title>
        <authorList>
            <person name="Chen Z."/>
            <person name="Fang P."/>
            <person name="Qin Z."/>
        </authorList>
    </citation>
    <scope>NUCLEOTIDE SEQUENCE</scope>
    <source>
        <plasmid evidence="1">pFRL6</plasmid>
    </source>
</reference>
<gene>
    <name evidence="1" type="ORF">pFRL6_125c</name>
</gene>
<keyword evidence="1" id="KW-0614">Plasmid</keyword>